<dbReference type="Pfam" id="PF00395">
    <property type="entry name" value="SLH"/>
    <property type="match status" value="1"/>
</dbReference>
<protein>
    <recommendedName>
        <fullName evidence="1">SLH domain-containing protein</fullName>
    </recommendedName>
</protein>
<organism evidence="2">
    <name type="scientific">hydrothermal vent metagenome</name>
    <dbReference type="NCBI Taxonomy" id="652676"/>
    <lineage>
        <taxon>unclassified sequences</taxon>
        <taxon>metagenomes</taxon>
        <taxon>ecological metagenomes</taxon>
    </lineage>
</organism>
<evidence type="ECO:0000313" key="2">
    <source>
        <dbReference type="EMBL" id="VAW06334.1"/>
    </source>
</evidence>
<dbReference type="AlphaFoldDB" id="A0A3B0TBX9"/>
<evidence type="ECO:0000259" key="1">
    <source>
        <dbReference type="PROSITE" id="PS51272"/>
    </source>
</evidence>
<accession>A0A3B0TBX9</accession>
<reference evidence="2" key="1">
    <citation type="submission" date="2018-06" db="EMBL/GenBank/DDBJ databases">
        <authorList>
            <person name="Zhirakovskaya E."/>
        </authorList>
    </citation>
    <scope>NUCLEOTIDE SEQUENCE</scope>
</reference>
<dbReference type="PROSITE" id="PS51272">
    <property type="entry name" value="SLH"/>
    <property type="match status" value="2"/>
</dbReference>
<feature type="domain" description="SLH" evidence="1">
    <location>
        <begin position="89"/>
        <end position="155"/>
    </location>
</feature>
<gene>
    <name evidence="2" type="ORF">MNBD_ACTINO01-954</name>
</gene>
<dbReference type="EMBL" id="UOEI01000465">
    <property type="protein sequence ID" value="VAW06334.1"/>
    <property type="molecule type" value="Genomic_DNA"/>
</dbReference>
<dbReference type="InterPro" id="IPR001119">
    <property type="entry name" value="SLH_dom"/>
</dbReference>
<sequence length="389" mass="41503">MFTKPVSFAVLSTIVVMTLLSVVGTALAASGTFRDDDGNIHESNIEAIAAEGITRGCNPPTNDLYCPNGSVTRGQMAAFMRRAFSLPSSSTDYFVDDNGSVFEGDINAVAEAGITKGCNPPDNDRFCPDGKVTRGQMAAFLKRMFDYPSSNTDYFTDDDGSIFEGDINSIAEAGVTKGCNPPTNDLYCPSGLVKRDQMASFLSRALGLDPVEPTVPILARGSGTGDDVVSMNLPNVPVIVEFSHNGSSNFAVISRDKSLGWIDLLVNEIGNYTGTRPMQFAANEPVAALEITADGAWTYKIWRLSDEPEQSCRVDGKGESVIRLSDFRNSSGTATLTHNGSSNFAIWAWAGSSRDLLVNEIGAYIGTVVVSAGSTAWDITANGDWSIDC</sequence>
<name>A0A3B0TBX9_9ZZZZ</name>
<proteinExistence type="predicted"/>
<feature type="domain" description="SLH" evidence="1">
    <location>
        <begin position="28"/>
        <end position="88"/>
    </location>
</feature>